<dbReference type="InterPro" id="IPR051454">
    <property type="entry name" value="RNA/ubiquinone_mod_enzymes"/>
</dbReference>
<dbReference type="GO" id="GO:0006508">
    <property type="term" value="P:proteolysis"/>
    <property type="evidence" value="ECO:0007669"/>
    <property type="project" value="UniProtKB-KW"/>
</dbReference>
<name>A0A7W8CWE5_9FIRM</name>
<proteinExistence type="predicted"/>
<feature type="domain" description="Peptidase U32 collagenase" evidence="1">
    <location>
        <begin position="380"/>
        <end position="481"/>
    </location>
</feature>
<dbReference type="PANTHER" id="PTHR30217">
    <property type="entry name" value="PEPTIDASE U32 FAMILY"/>
    <property type="match status" value="1"/>
</dbReference>
<gene>
    <name evidence="2" type="ORF">HNQ47_000867</name>
</gene>
<dbReference type="RefSeq" id="WP_183327913.1">
    <property type="nucleotide sequence ID" value="NZ_JACHHK010000003.1"/>
</dbReference>
<evidence type="ECO:0000259" key="1">
    <source>
        <dbReference type="Pfam" id="PF12392"/>
    </source>
</evidence>
<evidence type="ECO:0000313" key="2">
    <source>
        <dbReference type="EMBL" id="MBB5182847.1"/>
    </source>
</evidence>
<evidence type="ECO:0000313" key="3">
    <source>
        <dbReference type="Proteomes" id="UP000539953"/>
    </source>
</evidence>
<dbReference type="Proteomes" id="UP000539953">
    <property type="component" value="Unassembled WGS sequence"/>
</dbReference>
<dbReference type="AlphaFoldDB" id="A0A7W8CWE5"/>
<dbReference type="SUPFAM" id="SSF51395">
    <property type="entry name" value="FMN-linked oxidoreductases"/>
    <property type="match status" value="1"/>
</dbReference>
<keyword evidence="2" id="KW-0645">Protease</keyword>
<dbReference type="EMBL" id="JACHHK010000003">
    <property type="protein sequence ID" value="MBB5182847.1"/>
    <property type="molecule type" value="Genomic_DNA"/>
</dbReference>
<dbReference type="PANTHER" id="PTHR30217:SF10">
    <property type="entry name" value="23S RRNA 5-HYDROXYCYTIDINE C2501 SYNTHASE"/>
    <property type="match status" value="1"/>
</dbReference>
<sequence length="675" mass="76313">MRPEILAPAGNEEALEAAIAAGCDAVYFGLTKFGARAYAHNFTLEQAKKAIDRCHLVDVKVHVTMNTILYEDEIEEAYETARALYEAGVDALIVQDLGLIHLLHHRLPDLTVHASTQMSIQSPDEIERLKKLGVKRIVLARECTAEDIEACRQAGLEIEMFVHGALCISMSGRCYFSAFRYSRSGNRGQCAQPCRMRYTIEQDGQMIPESERYLLSPKDLSLIDQAASLPVDSLKIEGRMKSPVYVYLAVSQLKKVLDGKPRTQADRQALMTAFYRGYTTGHLLDQRGNDLMNTKTPNHQGTLAGEVIGYRKPYIRIKCRTDIMQNDGLRIGTQGFRVNYLYDAQGNLQNHIPADSIAMVKGRRCAKGTEVRKTISYAAEQEVTKQCQKVRQVNQPIKISCAGVHKPLVVTMNGETIVSDARAQKAHKRPTDAAMIRTQFAKTKAEFVRYEPSFDLADDIFFTIADLNELRRRTTAVLAEQKTRVVTQPEQDYSYVPKAKTNDAEIVKGDRPEMASFQWNVSNSYAAAACLEMGYTSVLIGPECDRAASLKMIKAFRERYHDVSCLVKTVYHTRRFMIMKHCPINTYFKDGQRKHCALCHEHTMKLVGLDGQKVVCSGDAQCWMRLFEDQPVDEIEDVPMYKKAGLCQFRIDFFNEKEAEIEKIENKLVEAYSKN</sequence>
<dbReference type="Pfam" id="PF01136">
    <property type="entry name" value="Peptidase_U32"/>
    <property type="match status" value="1"/>
</dbReference>
<protein>
    <submittedName>
        <fullName evidence="2">Putative protease</fullName>
        <ecNumber evidence="2">3.4.-.-</ecNumber>
    </submittedName>
</protein>
<keyword evidence="3" id="KW-1185">Reference proteome</keyword>
<dbReference type="InterPro" id="IPR001539">
    <property type="entry name" value="Peptidase_U32"/>
</dbReference>
<organism evidence="2 3">
    <name type="scientific">Catenisphaera adipataccumulans</name>
    <dbReference type="NCBI Taxonomy" id="700500"/>
    <lineage>
        <taxon>Bacteria</taxon>
        <taxon>Bacillati</taxon>
        <taxon>Bacillota</taxon>
        <taxon>Erysipelotrichia</taxon>
        <taxon>Erysipelotrichales</taxon>
        <taxon>Erysipelotrichaceae</taxon>
        <taxon>Catenisphaera</taxon>
    </lineage>
</organism>
<dbReference type="GO" id="GO:0008233">
    <property type="term" value="F:peptidase activity"/>
    <property type="evidence" value="ECO:0007669"/>
    <property type="project" value="UniProtKB-KW"/>
</dbReference>
<accession>A0A7W8CWE5</accession>
<reference evidence="2 3" key="1">
    <citation type="submission" date="2020-08" db="EMBL/GenBank/DDBJ databases">
        <title>Genomic Encyclopedia of Type Strains, Phase IV (KMG-IV): sequencing the most valuable type-strain genomes for metagenomic binning, comparative biology and taxonomic classification.</title>
        <authorList>
            <person name="Goeker M."/>
        </authorList>
    </citation>
    <scope>NUCLEOTIDE SEQUENCE [LARGE SCALE GENOMIC DNA]</scope>
    <source>
        <strain evidence="2 3">DSM 25799</strain>
    </source>
</reference>
<dbReference type="Pfam" id="PF12392">
    <property type="entry name" value="DUF3656"/>
    <property type="match status" value="1"/>
</dbReference>
<dbReference type="EC" id="3.4.-.-" evidence="2"/>
<dbReference type="InterPro" id="IPR020988">
    <property type="entry name" value="Pept_U32_collagenase"/>
</dbReference>
<comment type="caution">
    <text evidence="2">The sequence shown here is derived from an EMBL/GenBank/DDBJ whole genome shotgun (WGS) entry which is preliminary data.</text>
</comment>
<keyword evidence="2" id="KW-0378">Hydrolase</keyword>